<reference evidence="1" key="3">
    <citation type="submission" date="2011-03" db="EMBL/GenBank/DDBJ databases">
        <title>Annotation of Magnaporthe poae ATCC 64411.</title>
        <authorList>
            <person name="Ma L.-J."/>
            <person name="Dead R."/>
            <person name="Young S.K."/>
            <person name="Zeng Q."/>
            <person name="Gargeya S."/>
            <person name="Fitzgerald M."/>
            <person name="Haas B."/>
            <person name="Abouelleil A."/>
            <person name="Alvarado L."/>
            <person name="Arachchi H.M."/>
            <person name="Berlin A."/>
            <person name="Brown A."/>
            <person name="Chapman S.B."/>
            <person name="Chen Z."/>
            <person name="Dunbar C."/>
            <person name="Freedman E."/>
            <person name="Gearin G."/>
            <person name="Gellesch M."/>
            <person name="Goldberg J."/>
            <person name="Griggs A."/>
            <person name="Gujja S."/>
            <person name="Heiman D."/>
            <person name="Howarth C."/>
            <person name="Larson L."/>
            <person name="Lui A."/>
            <person name="MacDonald P.J.P."/>
            <person name="Mehta T."/>
            <person name="Montmayeur A."/>
            <person name="Murphy C."/>
            <person name="Neiman D."/>
            <person name="Pearson M."/>
            <person name="Priest M."/>
            <person name="Roberts A."/>
            <person name="Saif S."/>
            <person name="Shea T."/>
            <person name="Shenoy N."/>
            <person name="Sisk P."/>
            <person name="Stolte C."/>
            <person name="Sykes S."/>
            <person name="Yandava C."/>
            <person name="Wortman J."/>
            <person name="Nusbaum C."/>
            <person name="Birren B."/>
        </authorList>
    </citation>
    <scope>NUCLEOTIDE SEQUENCE</scope>
    <source>
        <strain evidence="1">ATCC 64411</strain>
    </source>
</reference>
<dbReference type="OrthoDB" id="5362630at2759"/>
<dbReference type="EMBL" id="GL876969">
    <property type="protein sequence ID" value="KLU86103.1"/>
    <property type="molecule type" value="Genomic_DNA"/>
</dbReference>
<dbReference type="STRING" id="644358.A0A0C4DYK0"/>
<reference evidence="1" key="1">
    <citation type="submission" date="2010-05" db="EMBL/GenBank/DDBJ databases">
        <title>The Genome Sequence of Magnaporthe poae strain ATCC 64411.</title>
        <authorList>
            <consortium name="The Broad Institute Genome Sequencing Platform"/>
            <consortium name="Broad Institute Genome Sequencing Center for Infectious Disease"/>
            <person name="Ma L.-J."/>
            <person name="Dead R."/>
            <person name="Young S."/>
            <person name="Zeng Q."/>
            <person name="Koehrsen M."/>
            <person name="Alvarado L."/>
            <person name="Berlin A."/>
            <person name="Chapman S.B."/>
            <person name="Chen Z."/>
            <person name="Freedman E."/>
            <person name="Gellesch M."/>
            <person name="Goldberg J."/>
            <person name="Griggs A."/>
            <person name="Gujja S."/>
            <person name="Heilman E.R."/>
            <person name="Heiman D."/>
            <person name="Hepburn T."/>
            <person name="Howarth C."/>
            <person name="Jen D."/>
            <person name="Larson L."/>
            <person name="Mehta T."/>
            <person name="Neiman D."/>
            <person name="Pearson M."/>
            <person name="Roberts A."/>
            <person name="Saif S."/>
            <person name="Shea T."/>
            <person name="Shenoy N."/>
            <person name="Sisk P."/>
            <person name="Stolte C."/>
            <person name="Sykes S."/>
            <person name="Walk T."/>
            <person name="White J."/>
            <person name="Yandava C."/>
            <person name="Haas B."/>
            <person name="Nusbaum C."/>
            <person name="Birren B."/>
        </authorList>
    </citation>
    <scope>NUCLEOTIDE SEQUENCE</scope>
    <source>
        <strain evidence="1">ATCC 64411</strain>
    </source>
</reference>
<gene>
    <name evidence="1" type="ORF">MAPG_05122</name>
</gene>
<dbReference type="VEuPathDB" id="FungiDB:MAPG_05122"/>
<reference evidence="2" key="4">
    <citation type="journal article" date="2015" name="G3 (Bethesda)">
        <title>Genome sequences of three phytopathogenic species of the Magnaporthaceae family of fungi.</title>
        <authorList>
            <person name="Okagaki L.H."/>
            <person name="Nunes C.C."/>
            <person name="Sailsbery J."/>
            <person name="Clay B."/>
            <person name="Brown D."/>
            <person name="John T."/>
            <person name="Oh Y."/>
            <person name="Young N."/>
            <person name="Fitzgerald M."/>
            <person name="Haas B.J."/>
            <person name="Zeng Q."/>
            <person name="Young S."/>
            <person name="Adiconis X."/>
            <person name="Fan L."/>
            <person name="Levin J.Z."/>
            <person name="Mitchell T.K."/>
            <person name="Okubara P.A."/>
            <person name="Farman M.L."/>
            <person name="Kohn L.M."/>
            <person name="Birren B."/>
            <person name="Ma L.-J."/>
            <person name="Dean R.A."/>
        </authorList>
    </citation>
    <scope>NUCLEOTIDE SEQUENCE</scope>
    <source>
        <strain evidence="2">ATCC 64411 / 73-15</strain>
    </source>
</reference>
<organism evidence="2 3">
    <name type="scientific">Magnaporthiopsis poae (strain ATCC 64411 / 73-15)</name>
    <name type="common">Kentucky bluegrass fungus</name>
    <name type="synonym">Magnaporthe poae</name>
    <dbReference type="NCBI Taxonomy" id="644358"/>
    <lineage>
        <taxon>Eukaryota</taxon>
        <taxon>Fungi</taxon>
        <taxon>Dikarya</taxon>
        <taxon>Ascomycota</taxon>
        <taxon>Pezizomycotina</taxon>
        <taxon>Sordariomycetes</taxon>
        <taxon>Sordariomycetidae</taxon>
        <taxon>Magnaporthales</taxon>
        <taxon>Magnaporthaceae</taxon>
        <taxon>Magnaporthiopsis</taxon>
    </lineage>
</organism>
<name>A0A0C4DYK0_MAGP6</name>
<keyword evidence="3" id="KW-1185">Reference proteome</keyword>
<dbReference type="EMBL" id="ADBL01001210">
    <property type="status" value="NOT_ANNOTATED_CDS"/>
    <property type="molecule type" value="Genomic_DNA"/>
</dbReference>
<proteinExistence type="predicted"/>
<sequence length="485" mass="54093">MAPRWRQSLDTLVKYVVLNSTTEHTETQLPESTQEGLMRTEARSHGRHCDIRSRVVTLGTLASQFSTPSARFRLGMFPPHRFRHGGMEEETARARTGSFGERHFEILPDNTHITRAGKHGIQQWDISARAAELASARGLAQCFGLAVHPLEYGPNVAGERHRQTLPLRAVGETERDRRHGRSDGPRLFQPFQILPIALCRHLRHHRGIKAQRPASAANDLVEGPDANNAMKEAYQLGARLPDTTKTVELSQVPGSATLGVVVQECVPTNGEAMWYGRHGISGAHKRLQMPCYALAAPAVSERSILVYIDANMSVYLGVYLPPANYVASRIFDIAVRRAKSGFLHPLRLLILQQLETSTIDEDKTPFVEALCTVFILLNSIELATAHERKTASTCGLLTQTPYCGSRYGNYTHIDALFRDAQIPIAHYRDMFGLPPLMAPLTHLVFRFFTAARREDGWPGNPALSGGWEGEDLRMRGRSRRRWSGG</sequence>
<evidence type="ECO:0000313" key="3">
    <source>
        <dbReference type="Proteomes" id="UP000011715"/>
    </source>
</evidence>
<reference evidence="3" key="2">
    <citation type="submission" date="2010-05" db="EMBL/GenBank/DDBJ databases">
        <title>The genome sequence of Magnaporthe poae strain ATCC 64411.</title>
        <authorList>
            <person name="Ma L.-J."/>
            <person name="Dead R."/>
            <person name="Young S."/>
            <person name="Zeng Q."/>
            <person name="Koehrsen M."/>
            <person name="Alvarado L."/>
            <person name="Berlin A."/>
            <person name="Chapman S.B."/>
            <person name="Chen Z."/>
            <person name="Freedman E."/>
            <person name="Gellesch M."/>
            <person name="Goldberg J."/>
            <person name="Griggs A."/>
            <person name="Gujja S."/>
            <person name="Heilman E.R."/>
            <person name="Heiman D."/>
            <person name="Hepburn T."/>
            <person name="Howarth C."/>
            <person name="Jen D."/>
            <person name="Larson L."/>
            <person name="Mehta T."/>
            <person name="Neiman D."/>
            <person name="Pearson M."/>
            <person name="Roberts A."/>
            <person name="Saif S."/>
            <person name="Shea T."/>
            <person name="Shenoy N."/>
            <person name="Sisk P."/>
            <person name="Stolte C."/>
            <person name="Sykes S."/>
            <person name="Walk T."/>
            <person name="White J."/>
            <person name="Yandava C."/>
            <person name="Haas B."/>
            <person name="Nusbaum C."/>
            <person name="Birren B."/>
        </authorList>
    </citation>
    <scope>NUCLEOTIDE SEQUENCE [LARGE SCALE GENOMIC DNA]</scope>
    <source>
        <strain evidence="3">ATCC 64411 / 73-15</strain>
    </source>
</reference>
<evidence type="ECO:0000313" key="2">
    <source>
        <dbReference type="EnsemblFungi" id="MAPG_05122T0"/>
    </source>
</evidence>
<dbReference type="eggNOG" id="ENOG502RUEF">
    <property type="taxonomic scope" value="Eukaryota"/>
</dbReference>
<evidence type="ECO:0000313" key="1">
    <source>
        <dbReference type="EMBL" id="KLU86103.1"/>
    </source>
</evidence>
<dbReference type="EnsemblFungi" id="MAPG_05122T0">
    <property type="protein sequence ID" value="MAPG_05122T0"/>
    <property type="gene ID" value="MAPG_05122"/>
</dbReference>
<dbReference type="AlphaFoldDB" id="A0A0C4DYK0"/>
<reference evidence="2" key="5">
    <citation type="submission" date="2015-06" db="UniProtKB">
        <authorList>
            <consortium name="EnsemblFungi"/>
        </authorList>
    </citation>
    <scope>IDENTIFICATION</scope>
    <source>
        <strain evidence="2">ATCC 64411</strain>
    </source>
</reference>
<protein>
    <submittedName>
        <fullName evidence="1 2">Uncharacterized protein</fullName>
    </submittedName>
</protein>
<dbReference type="Proteomes" id="UP000011715">
    <property type="component" value="Unassembled WGS sequence"/>
</dbReference>
<accession>A0A0C4DYK0</accession>